<name>A0A409XM34_PSICY</name>
<dbReference type="Proteomes" id="UP000283269">
    <property type="component" value="Unassembled WGS sequence"/>
</dbReference>
<dbReference type="AlphaFoldDB" id="A0A409XM34"/>
<evidence type="ECO:0000313" key="2">
    <source>
        <dbReference type="Proteomes" id="UP000283269"/>
    </source>
</evidence>
<accession>A0A409XM34</accession>
<comment type="caution">
    <text evidence="1">The sequence shown here is derived from an EMBL/GenBank/DDBJ whole genome shotgun (WGS) entry which is preliminary data.</text>
</comment>
<organism evidence="1 2">
    <name type="scientific">Psilocybe cyanescens</name>
    <dbReference type="NCBI Taxonomy" id="93625"/>
    <lineage>
        <taxon>Eukaryota</taxon>
        <taxon>Fungi</taxon>
        <taxon>Dikarya</taxon>
        <taxon>Basidiomycota</taxon>
        <taxon>Agaricomycotina</taxon>
        <taxon>Agaricomycetes</taxon>
        <taxon>Agaricomycetidae</taxon>
        <taxon>Agaricales</taxon>
        <taxon>Agaricineae</taxon>
        <taxon>Strophariaceae</taxon>
        <taxon>Psilocybe</taxon>
    </lineage>
</organism>
<keyword evidence="2" id="KW-1185">Reference proteome</keyword>
<reference evidence="1 2" key="1">
    <citation type="journal article" date="2018" name="Evol. Lett.">
        <title>Horizontal gene cluster transfer increased hallucinogenic mushroom diversity.</title>
        <authorList>
            <person name="Reynolds H.T."/>
            <person name="Vijayakumar V."/>
            <person name="Gluck-Thaler E."/>
            <person name="Korotkin H.B."/>
            <person name="Matheny P.B."/>
            <person name="Slot J.C."/>
        </authorList>
    </citation>
    <scope>NUCLEOTIDE SEQUENCE [LARGE SCALE GENOMIC DNA]</scope>
    <source>
        <strain evidence="1 2">2631</strain>
    </source>
</reference>
<proteinExistence type="predicted"/>
<gene>
    <name evidence="1" type="ORF">CVT25_000798</name>
</gene>
<evidence type="ECO:0000313" key="1">
    <source>
        <dbReference type="EMBL" id="PPQ91849.1"/>
    </source>
</evidence>
<dbReference type="EMBL" id="NHYD01001231">
    <property type="protein sequence ID" value="PPQ91849.1"/>
    <property type="molecule type" value="Genomic_DNA"/>
</dbReference>
<sequence>MYYTNHRFGKFVGDAGKGAFVDAEFYSMPWSLFNVGEASLAYSRTIEMLPLFLDKSGYSEELIAYAPQARIMRTNDYLNFTYSKWDKRRRSAQAAVKAYLRRIEDGHA</sequence>
<dbReference type="InParanoid" id="A0A409XM34"/>
<protein>
    <submittedName>
        <fullName evidence="1">Uncharacterized protein</fullName>
    </submittedName>
</protein>